<dbReference type="Proteomes" id="UP001362899">
    <property type="component" value="Unassembled WGS sequence"/>
</dbReference>
<dbReference type="EMBL" id="BTGC01000003">
    <property type="protein sequence ID" value="GMM49910.1"/>
    <property type="molecule type" value="Genomic_DNA"/>
</dbReference>
<dbReference type="SUPFAM" id="SSF103473">
    <property type="entry name" value="MFS general substrate transporter"/>
    <property type="match status" value="1"/>
</dbReference>
<keyword evidence="5" id="KW-1185">Reference proteome</keyword>
<evidence type="ECO:0000313" key="4">
    <source>
        <dbReference type="EMBL" id="GMM49910.1"/>
    </source>
</evidence>
<evidence type="ECO:0000259" key="3">
    <source>
        <dbReference type="PROSITE" id="PS50850"/>
    </source>
</evidence>
<accession>A0AAV5RES7</accession>
<feature type="domain" description="Major facilitator superfamily (MFS) profile" evidence="3">
    <location>
        <begin position="1"/>
        <end position="426"/>
    </location>
</feature>
<feature type="transmembrane region" description="Helical" evidence="2">
    <location>
        <begin position="7"/>
        <end position="30"/>
    </location>
</feature>
<evidence type="ECO:0000313" key="5">
    <source>
        <dbReference type="Proteomes" id="UP001362899"/>
    </source>
</evidence>
<feature type="transmembrane region" description="Helical" evidence="2">
    <location>
        <begin position="308"/>
        <end position="329"/>
    </location>
</feature>
<dbReference type="GO" id="GO:0000329">
    <property type="term" value="C:fungal-type vacuole membrane"/>
    <property type="evidence" value="ECO:0007669"/>
    <property type="project" value="TreeGrafter"/>
</dbReference>
<feature type="transmembrane region" description="Helical" evidence="2">
    <location>
        <begin position="404"/>
        <end position="422"/>
    </location>
</feature>
<dbReference type="Gene3D" id="1.20.1250.20">
    <property type="entry name" value="MFS general substrate transporter like domains"/>
    <property type="match status" value="2"/>
</dbReference>
<proteinExistence type="predicted"/>
<dbReference type="PANTHER" id="PTHR23520:SF2">
    <property type="entry name" value="ABR173CP"/>
    <property type="match status" value="1"/>
</dbReference>
<feature type="transmembrane region" description="Helical" evidence="2">
    <location>
        <begin position="74"/>
        <end position="103"/>
    </location>
</feature>
<dbReference type="InterPro" id="IPR020846">
    <property type="entry name" value="MFS_dom"/>
</dbReference>
<dbReference type="InterPro" id="IPR011701">
    <property type="entry name" value="MFS"/>
</dbReference>
<keyword evidence="2" id="KW-0812">Transmembrane</keyword>
<dbReference type="AlphaFoldDB" id="A0AAV5RES7"/>
<dbReference type="InterPro" id="IPR036259">
    <property type="entry name" value="MFS_trans_sf"/>
</dbReference>
<comment type="caution">
    <text evidence="4">The sequence shown here is derived from an EMBL/GenBank/DDBJ whole genome shotgun (WGS) entry which is preliminary data.</text>
</comment>
<feature type="transmembrane region" description="Helical" evidence="2">
    <location>
        <begin position="139"/>
        <end position="160"/>
    </location>
</feature>
<gene>
    <name evidence="4" type="ORF">DASB73_008680</name>
</gene>
<keyword evidence="2" id="KW-0472">Membrane</keyword>
<feature type="transmembrane region" description="Helical" evidence="2">
    <location>
        <begin position="246"/>
        <end position="263"/>
    </location>
</feature>
<sequence>MKKDQWLLLALKFVRMVAYGQTTMILVPFLLSLNSTDSQVGLFMTLTLIGDVVLSSYITFTADKFGRRYMLGTSAVLMILSGVAFMFSSNYWLLLTAAIFGVISPSGDEVGPFRAIEEATIAHITPEDKRATVFAAQNLFGTLGLAIGSLSGGFLVDFFTKKAGKVNDAYRVVFFCYVLCAVCNLVISAILSEETEIIEAFEELDAEAAAATINHNANANANVNGNSNSNSNSNQTPDSYNGYRNLALTLCSFFGIDSLAYGFMPNSWLVEYLMRQFNSPSTIVGLFFFASTFISAATSFPSAWFTDYVGPVAAISLTKLGAGLFGALVPTASKQMGAMSYIWMRSLFDTMDVVPRQVFLTSIIEETERTKILGMVNVTKTLARAIGPIFTGMLAGAGHLDVCFYIMGALEWVFAGAVYVVFAKSERSAGPLQI</sequence>
<dbReference type="Pfam" id="PF07690">
    <property type="entry name" value="MFS_1"/>
    <property type="match status" value="2"/>
</dbReference>
<feature type="transmembrane region" description="Helical" evidence="2">
    <location>
        <begin position="283"/>
        <end position="302"/>
    </location>
</feature>
<dbReference type="GO" id="GO:0022857">
    <property type="term" value="F:transmembrane transporter activity"/>
    <property type="evidence" value="ECO:0007669"/>
    <property type="project" value="InterPro"/>
</dbReference>
<reference evidence="4 5" key="1">
    <citation type="journal article" date="2023" name="Elife">
        <title>Identification of key yeast species and microbe-microbe interactions impacting larval growth of Drosophila in the wild.</title>
        <authorList>
            <person name="Mure A."/>
            <person name="Sugiura Y."/>
            <person name="Maeda R."/>
            <person name="Honda K."/>
            <person name="Sakurai N."/>
            <person name="Takahashi Y."/>
            <person name="Watada M."/>
            <person name="Katoh T."/>
            <person name="Gotoh A."/>
            <person name="Gotoh Y."/>
            <person name="Taniguchi I."/>
            <person name="Nakamura K."/>
            <person name="Hayashi T."/>
            <person name="Katayama T."/>
            <person name="Uemura T."/>
            <person name="Hattori Y."/>
        </authorList>
    </citation>
    <scope>NUCLEOTIDE SEQUENCE [LARGE SCALE GENOMIC DNA]</scope>
    <source>
        <strain evidence="4 5">SB-73</strain>
    </source>
</reference>
<comment type="subcellular location">
    <subcellularLocation>
        <location evidence="1">Membrane</location>
        <topology evidence="1">Multi-pass membrane protein</topology>
    </subcellularLocation>
</comment>
<name>A0AAV5RES7_STABA</name>
<evidence type="ECO:0000256" key="2">
    <source>
        <dbReference type="SAM" id="Phobius"/>
    </source>
</evidence>
<dbReference type="PANTHER" id="PTHR23520">
    <property type="entry name" value="TRANSPORTER, PUTATIVE (AFU_ORTHOLOGUE AFUA_3G04000)-RELATED"/>
    <property type="match status" value="1"/>
</dbReference>
<dbReference type="PROSITE" id="PS50850">
    <property type="entry name" value="MFS"/>
    <property type="match status" value="1"/>
</dbReference>
<protein>
    <recommendedName>
        <fullName evidence="3">Major facilitator superfamily (MFS) profile domain-containing protein</fullName>
    </recommendedName>
</protein>
<keyword evidence="2" id="KW-1133">Transmembrane helix</keyword>
<feature type="transmembrane region" description="Helical" evidence="2">
    <location>
        <begin position="42"/>
        <end position="62"/>
    </location>
</feature>
<organism evidence="4 5">
    <name type="scientific">Starmerella bacillaris</name>
    <name type="common">Yeast</name>
    <name type="synonym">Candida zemplinina</name>
    <dbReference type="NCBI Taxonomy" id="1247836"/>
    <lineage>
        <taxon>Eukaryota</taxon>
        <taxon>Fungi</taxon>
        <taxon>Dikarya</taxon>
        <taxon>Ascomycota</taxon>
        <taxon>Saccharomycotina</taxon>
        <taxon>Dipodascomycetes</taxon>
        <taxon>Dipodascales</taxon>
        <taxon>Trichomonascaceae</taxon>
        <taxon>Starmerella</taxon>
    </lineage>
</organism>
<evidence type="ECO:0000256" key="1">
    <source>
        <dbReference type="ARBA" id="ARBA00004141"/>
    </source>
</evidence>
<feature type="transmembrane region" description="Helical" evidence="2">
    <location>
        <begin position="172"/>
        <end position="191"/>
    </location>
</feature>
<feature type="transmembrane region" description="Helical" evidence="2">
    <location>
        <begin position="381"/>
        <end position="398"/>
    </location>
</feature>